<evidence type="ECO:0000313" key="2">
    <source>
        <dbReference type="Proteomes" id="UP001555826"/>
    </source>
</evidence>
<dbReference type="EMBL" id="JBFNQN010000014">
    <property type="protein sequence ID" value="MEW9266883.1"/>
    <property type="molecule type" value="Genomic_DNA"/>
</dbReference>
<gene>
    <name evidence="1" type="ORF">AB1207_19210</name>
</gene>
<keyword evidence="2" id="KW-1185">Reference proteome</keyword>
<organism evidence="1 2">
    <name type="scientific">Kineococcus endophyticus</name>
    <dbReference type="NCBI Taxonomy" id="1181883"/>
    <lineage>
        <taxon>Bacteria</taxon>
        <taxon>Bacillati</taxon>
        <taxon>Actinomycetota</taxon>
        <taxon>Actinomycetes</taxon>
        <taxon>Kineosporiales</taxon>
        <taxon>Kineosporiaceae</taxon>
        <taxon>Kineococcus</taxon>
    </lineage>
</organism>
<sequence length="89" mass="9782">MSSADEWIQERVNPHGRGLPVTAESLAELLVRVSMYGIAVRDEQDPVMGSMWGHVLTLVDKLGEHAGLEVNAVSDVYRAEVARLQLPVD</sequence>
<dbReference type="Proteomes" id="UP001555826">
    <property type="component" value="Unassembled WGS sequence"/>
</dbReference>
<comment type="caution">
    <text evidence="1">The sequence shown here is derived from an EMBL/GenBank/DDBJ whole genome shotgun (WGS) entry which is preliminary data.</text>
</comment>
<proteinExistence type="predicted"/>
<dbReference type="RefSeq" id="WP_367640016.1">
    <property type="nucleotide sequence ID" value="NZ_JBFNQN010000014.1"/>
</dbReference>
<evidence type="ECO:0000313" key="1">
    <source>
        <dbReference type="EMBL" id="MEW9266883.1"/>
    </source>
</evidence>
<reference evidence="1 2" key="1">
    <citation type="submission" date="2024-07" db="EMBL/GenBank/DDBJ databases">
        <authorList>
            <person name="Thanompreechachai J."/>
            <person name="Duangmal K."/>
        </authorList>
    </citation>
    <scope>NUCLEOTIDE SEQUENCE [LARGE SCALE GENOMIC DNA]</scope>
    <source>
        <strain evidence="1 2">KCTC 19886</strain>
    </source>
</reference>
<evidence type="ECO:0008006" key="3">
    <source>
        <dbReference type="Google" id="ProtNLM"/>
    </source>
</evidence>
<name>A0ABV3PB75_9ACTN</name>
<protein>
    <recommendedName>
        <fullName evidence="3">MazG-like nucleotide pyrophosphohydrolase family protein</fullName>
    </recommendedName>
</protein>
<accession>A0ABV3PB75</accession>